<dbReference type="PIRSF" id="PIRSF000724">
    <property type="entry name" value="Pgk"/>
    <property type="match status" value="1"/>
</dbReference>
<feature type="binding site" evidence="15">
    <location>
        <position position="36"/>
    </location>
    <ligand>
        <name>(2R)-3-phosphoglycerate</name>
        <dbReference type="ChEBI" id="CHEBI:58272"/>
    </ligand>
</feature>
<dbReference type="AlphaFoldDB" id="U3U5J1"/>
<gene>
    <name evidence="14 18" type="primary">pgk</name>
    <name evidence="18" type="ORF">HHS_01350</name>
</gene>
<dbReference type="PANTHER" id="PTHR11406:SF23">
    <property type="entry name" value="PHOSPHOGLYCERATE KINASE 1, CHLOROPLASTIC-RELATED"/>
    <property type="match status" value="1"/>
</dbReference>
<evidence type="ECO:0000256" key="13">
    <source>
        <dbReference type="ARBA" id="ARBA00023152"/>
    </source>
</evidence>
<dbReference type="eggNOG" id="COG0126">
    <property type="taxonomic scope" value="Bacteria"/>
</dbReference>
<evidence type="ECO:0000313" key="18">
    <source>
        <dbReference type="EMBL" id="BAO00105.1"/>
    </source>
</evidence>
<dbReference type="GO" id="GO:0004618">
    <property type="term" value="F:phosphoglycerate kinase activity"/>
    <property type="evidence" value="ECO:0007669"/>
    <property type="project" value="UniProtKB-UniRule"/>
</dbReference>
<dbReference type="InterPro" id="IPR036043">
    <property type="entry name" value="Phosphoglycerate_kinase_sf"/>
</dbReference>
<accession>U3U5J1</accession>
<comment type="catalytic activity">
    <reaction evidence="1 14 17">
        <text>(2R)-3-phosphoglycerate + ATP = (2R)-3-phospho-glyceroyl phosphate + ADP</text>
        <dbReference type="Rhea" id="RHEA:14801"/>
        <dbReference type="ChEBI" id="CHEBI:30616"/>
        <dbReference type="ChEBI" id="CHEBI:57604"/>
        <dbReference type="ChEBI" id="CHEBI:58272"/>
        <dbReference type="ChEBI" id="CHEBI:456216"/>
        <dbReference type="EC" id="2.7.2.3"/>
    </reaction>
</comment>
<dbReference type="EMBL" id="AP012554">
    <property type="protein sequence ID" value="BAO00105.1"/>
    <property type="molecule type" value="Genomic_DNA"/>
</dbReference>
<feature type="binding site" evidence="15">
    <location>
        <position position="114"/>
    </location>
    <ligand>
        <name>(2R)-3-phosphoglycerate</name>
        <dbReference type="ChEBI" id="CHEBI:58272"/>
    </ligand>
</feature>
<dbReference type="Pfam" id="PF00162">
    <property type="entry name" value="PGK"/>
    <property type="match status" value="1"/>
</dbReference>
<feature type="binding site" evidence="14 15">
    <location>
        <begin position="59"/>
        <end position="62"/>
    </location>
    <ligand>
        <name>substrate</name>
    </ligand>
</feature>
<comment type="pathway">
    <text evidence="3 14">Carbohydrate degradation; glycolysis; pyruvate from D-glyceraldehyde 3-phosphate: step 2/5.</text>
</comment>
<dbReference type="PATRIC" id="fig|1235990.3.peg.137"/>
<evidence type="ECO:0000256" key="7">
    <source>
        <dbReference type="ARBA" id="ARBA00016471"/>
    </source>
</evidence>
<feature type="binding site" evidence="14 16">
    <location>
        <position position="198"/>
    </location>
    <ligand>
        <name>ATP</name>
        <dbReference type="ChEBI" id="CHEBI:30616"/>
    </ligand>
</feature>
<sequence length="390" mass="42392">MPMIKMTDLNLSGKRVLIRADLNVPLQNGKITSDARICASLPTIKILIQQGAKVMLTSHLGRPIEGTHDEQFSLLPIVKYLSNALKGIKVSLSKKYLDGIEVHSDELIVLENVRFNKGEHTNDQALSKKYAELCDVFVMDAFGSAHRAQASTHGISRFAAIACAGPLLCAELKALSKVMTNPQRPLIVIVGGSKISTKFNILTSLVKIADTVIVGGGIANTFLAIDNKVGKSLCEKNFIKIAKNLRDNYHIPLPTDCRISSTELFEAESVKVKKISEIEDNDKIMDFGDETAQNMANILKKAKTILWNGPVGMFELQNFRKGTESIANAIAESNAFSVAGGGDTLAAIDLFNIKDKISYICTGGGAFLKFIEGKKLPAIAALEEFAQRDL</sequence>
<feature type="binding site" evidence="14 15">
    <location>
        <begin position="21"/>
        <end position="23"/>
    </location>
    <ligand>
        <name>substrate</name>
    </ligand>
</feature>
<comment type="caution">
    <text evidence="14">Lacks conserved residue(s) required for the propagation of feature annotation.</text>
</comment>
<dbReference type="HAMAP" id="MF_00145">
    <property type="entry name" value="Phosphoglyc_kinase"/>
    <property type="match status" value="1"/>
</dbReference>
<keyword evidence="12 14" id="KW-0067">ATP-binding</keyword>
<keyword evidence="13 14" id="KW-0324">Glycolysis</keyword>
<keyword evidence="19" id="KW-1185">Reference proteome</keyword>
<dbReference type="Proteomes" id="UP000016900">
    <property type="component" value="Chromosome"/>
</dbReference>
<dbReference type="UniPathway" id="UPA00109">
    <property type="reaction ID" value="UER00185"/>
</dbReference>
<evidence type="ECO:0000256" key="17">
    <source>
        <dbReference type="RuleBase" id="RU000532"/>
    </source>
</evidence>
<feature type="binding site" evidence="15">
    <location>
        <position position="147"/>
    </location>
    <ligand>
        <name>(2R)-3-phosphoglycerate</name>
        <dbReference type="ChEBI" id="CHEBI:58272"/>
    </ligand>
</feature>
<dbReference type="FunFam" id="3.40.50.1260:FF:000001">
    <property type="entry name" value="Phosphoglycerate kinase"/>
    <property type="match status" value="1"/>
</dbReference>
<feature type="binding site" evidence="14 16">
    <location>
        <position position="315"/>
    </location>
    <ligand>
        <name>ATP</name>
        <dbReference type="ChEBI" id="CHEBI:30616"/>
    </ligand>
</feature>
<feature type="binding site" evidence="14">
    <location>
        <position position="36"/>
    </location>
    <ligand>
        <name>substrate</name>
    </ligand>
</feature>
<dbReference type="PROSITE" id="PS00111">
    <property type="entry name" value="PGLYCERATE_KINASE"/>
    <property type="match status" value="1"/>
</dbReference>
<dbReference type="GO" id="GO:0043531">
    <property type="term" value="F:ADP binding"/>
    <property type="evidence" value="ECO:0007669"/>
    <property type="project" value="TreeGrafter"/>
</dbReference>
<comment type="subunit">
    <text evidence="5 14">Monomer.</text>
</comment>
<evidence type="ECO:0000256" key="6">
    <source>
        <dbReference type="ARBA" id="ARBA00013061"/>
    </source>
</evidence>
<dbReference type="GO" id="GO:0006096">
    <property type="term" value="P:glycolytic process"/>
    <property type="evidence" value="ECO:0007669"/>
    <property type="project" value="UniProtKB-UniRule"/>
</dbReference>
<dbReference type="OrthoDB" id="9808460at2"/>
<dbReference type="EC" id="2.7.2.3" evidence="6 14"/>
<reference evidence="18 19" key="1">
    <citation type="submission" date="2012-10" db="EMBL/GenBank/DDBJ databases">
        <title>Genome sequence of the symbiont of the pentatomidae stink bug Halyomorpha halys.</title>
        <authorList>
            <person name="Kobayashi H."/>
            <person name="Fujii-Muramatsu R."/>
            <person name="Takeishi K."/>
            <person name="Noda H."/>
        </authorList>
    </citation>
    <scope>NUCLEOTIDE SEQUENCE [LARGE SCALE GENOMIC DNA]</scope>
</reference>
<dbReference type="SUPFAM" id="SSF53748">
    <property type="entry name" value="Phosphoglycerate kinase"/>
    <property type="match status" value="1"/>
</dbReference>
<evidence type="ECO:0000256" key="12">
    <source>
        <dbReference type="ARBA" id="ARBA00022840"/>
    </source>
</evidence>
<comment type="subcellular location">
    <subcellularLocation>
        <location evidence="2 14">Cytoplasm</location>
    </subcellularLocation>
</comment>
<name>U3U5J1_9GAMM</name>
<dbReference type="InterPro" id="IPR015911">
    <property type="entry name" value="Phosphoglycerate_kinase_CS"/>
</dbReference>
<evidence type="ECO:0000256" key="3">
    <source>
        <dbReference type="ARBA" id="ARBA00004838"/>
    </source>
</evidence>
<dbReference type="GO" id="GO:0005524">
    <property type="term" value="F:ATP binding"/>
    <property type="evidence" value="ECO:0007669"/>
    <property type="project" value="UniProtKB-KW"/>
</dbReference>
<evidence type="ECO:0000256" key="11">
    <source>
        <dbReference type="ARBA" id="ARBA00022777"/>
    </source>
</evidence>
<evidence type="ECO:0000256" key="16">
    <source>
        <dbReference type="PIRSR" id="PIRSR000724-2"/>
    </source>
</evidence>
<evidence type="ECO:0000256" key="9">
    <source>
        <dbReference type="ARBA" id="ARBA00022679"/>
    </source>
</evidence>
<evidence type="ECO:0000256" key="5">
    <source>
        <dbReference type="ARBA" id="ARBA00011245"/>
    </source>
</evidence>
<dbReference type="FunFam" id="3.40.50.1260:FF:000002">
    <property type="entry name" value="Phosphoglycerate kinase"/>
    <property type="match status" value="1"/>
</dbReference>
<dbReference type="STRING" id="1235990.BMSBPS_0599"/>
<dbReference type="InterPro" id="IPR001576">
    <property type="entry name" value="Phosphoglycerate_kinase"/>
</dbReference>
<dbReference type="GO" id="GO:0005829">
    <property type="term" value="C:cytosol"/>
    <property type="evidence" value="ECO:0007669"/>
    <property type="project" value="TreeGrafter"/>
</dbReference>
<evidence type="ECO:0000256" key="2">
    <source>
        <dbReference type="ARBA" id="ARBA00004496"/>
    </source>
</evidence>
<organism evidence="18 19">
    <name type="scientific">Candidatus Pantoea carbekii</name>
    <dbReference type="NCBI Taxonomy" id="1235990"/>
    <lineage>
        <taxon>Bacteria</taxon>
        <taxon>Pseudomonadati</taxon>
        <taxon>Pseudomonadota</taxon>
        <taxon>Gammaproteobacteria</taxon>
        <taxon>Enterobacterales</taxon>
        <taxon>Erwiniaceae</taxon>
        <taxon>Pantoea</taxon>
    </lineage>
</organism>
<evidence type="ECO:0000256" key="4">
    <source>
        <dbReference type="ARBA" id="ARBA00008982"/>
    </source>
</evidence>
<dbReference type="KEGG" id="hhs:HHS_01350"/>
<evidence type="ECO:0000313" key="19">
    <source>
        <dbReference type="Proteomes" id="UP000016900"/>
    </source>
</evidence>
<dbReference type="PRINTS" id="PR00477">
    <property type="entry name" value="PHGLYCKINASE"/>
</dbReference>
<feature type="binding site" evidence="14 16">
    <location>
        <begin position="341"/>
        <end position="344"/>
    </location>
    <ligand>
        <name>ATP</name>
        <dbReference type="ChEBI" id="CHEBI:30616"/>
    </ligand>
</feature>
<keyword evidence="10 14" id="KW-0547">Nucleotide-binding</keyword>
<evidence type="ECO:0000256" key="15">
    <source>
        <dbReference type="PIRSR" id="PIRSR000724-1"/>
    </source>
</evidence>
<feature type="binding site" evidence="14">
    <location>
        <position position="114"/>
    </location>
    <ligand>
        <name>substrate</name>
    </ligand>
</feature>
<dbReference type="KEGG" id="pck:BMSBPS_0599"/>
<dbReference type="InterPro" id="IPR015824">
    <property type="entry name" value="Phosphoglycerate_kinase_N"/>
</dbReference>
<evidence type="ECO:0000256" key="8">
    <source>
        <dbReference type="ARBA" id="ARBA00022490"/>
    </source>
</evidence>
<dbReference type="GO" id="GO:0006094">
    <property type="term" value="P:gluconeogenesis"/>
    <property type="evidence" value="ECO:0007669"/>
    <property type="project" value="TreeGrafter"/>
</dbReference>
<keyword evidence="11 14" id="KW-0418">Kinase</keyword>
<dbReference type="Gene3D" id="3.40.50.1260">
    <property type="entry name" value="Phosphoglycerate kinase, N-terminal domain"/>
    <property type="match status" value="2"/>
</dbReference>
<evidence type="ECO:0000256" key="1">
    <source>
        <dbReference type="ARBA" id="ARBA00000642"/>
    </source>
</evidence>
<evidence type="ECO:0000256" key="10">
    <source>
        <dbReference type="ARBA" id="ARBA00022741"/>
    </source>
</evidence>
<keyword evidence="8 14" id="KW-0963">Cytoplasm</keyword>
<evidence type="ECO:0000256" key="14">
    <source>
        <dbReference type="HAMAP-Rule" id="MF_00145"/>
    </source>
</evidence>
<protein>
    <recommendedName>
        <fullName evidence="7 14">Phosphoglycerate kinase</fullName>
        <ecNumber evidence="6 14">2.7.2.3</ecNumber>
    </recommendedName>
</protein>
<comment type="similarity">
    <text evidence="4 14 17">Belongs to the phosphoglycerate kinase family.</text>
</comment>
<proteinExistence type="inferred from homology"/>
<dbReference type="PANTHER" id="PTHR11406">
    <property type="entry name" value="PHOSPHOGLYCERATE KINASE"/>
    <property type="match status" value="1"/>
</dbReference>
<feature type="binding site" evidence="14">
    <location>
        <position position="147"/>
    </location>
    <ligand>
        <name>substrate</name>
    </ligand>
</feature>
<dbReference type="RefSeq" id="WP_022564124.1">
    <property type="nucleotide sequence ID" value="NZ_CP010907.1"/>
</dbReference>
<keyword evidence="9 14" id="KW-0808">Transferase</keyword>